<protein>
    <submittedName>
        <fullName evidence="1">Bacteriophage T4, Gp19, tail tube</fullName>
    </submittedName>
</protein>
<dbReference type="EMBL" id="LR796421">
    <property type="protein sequence ID" value="CAB4143706.1"/>
    <property type="molecule type" value="Genomic_DNA"/>
</dbReference>
<proteinExistence type="predicted"/>
<organism evidence="1">
    <name type="scientific">uncultured Caudovirales phage</name>
    <dbReference type="NCBI Taxonomy" id="2100421"/>
    <lineage>
        <taxon>Viruses</taxon>
        <taxon>Duplodnaviria</taxon>
        <taxon>Heunggongvirae</taxon>
        <taxon>Uroviricota</taxon>
        <taxon>Caudoviricetes</taxon>
        <taxon>Peduoviridae</taxon>
        <taxon>Maltschvirus</taxon>
        <taxon>Maltschvirus maltsch</taxon>
    </lineage>
</organism>
<sequence length="162" mass="18576">MANLIENDKIFYTPYEPKVQNRFILQVDGIPSFIMKKVSRPQIECGEVVLDHINIIRKVKGKCKWGDITMTLYDPIVPSGAQAVMEWVRTQHESVTGRDGYADFYKKDFDIFVLGPVGDKIENWKVKGAYIKTAQFGDLDWSTETQVEISLTLAVDYCVLEY</sequence>
<evidence type="ECO:0000313" key="1">
    <source>
        <dbReference type="EMBL" id="CAB4143706.1"/>
    </source>
</evidence>
<accession>A0A6J5MF73</accession>
<name>A0A6J5MF73_9CAUD</name>
<reference evidence="1" key="1">
    <citation type="submission" date="2020-04" db="EMBL/GenBank/DDBJ databases">
        <authorList>
            <person name="Chiriac C."/>
            <person name="Salcher M."/>
            <person name="Ghai R."/>
            <person name="Kavagutti S V."/>
        </authorList>
    </citation>
    <scope>NUCLEOTIDE SEQUENCE</scope>
</reference>
<gene>
    <name evidence="1" type="ORF">UFOVP450_204</name>
</gene>